<dbReference type="GO" id="GO:0016887">
    <property type="term" value="F:ATP hydrolysis activity"/>
    <property type="evidence" value="ECO:0007669"/>
    <property type="project" value="InterPro"/>
</dbReference>
<name>S3MTF8_9GAMM</name>
<feature type="coiled-coil region" evidence="1">
    <location>
        <begin position="947"/>
        <end position="1014"/>
    </location>
</feature>
<keyword evidence="4" id="KW-1185">Reference proteome</keyword>
<keyword evidence="3" id="KW-0540">Nuclease</keyword>
<dbReference type="GO" id="GO:0004527">
    <property type="term" value="F:exonuclease activity"/>
    <property type="evidence" value="ECO:0007669"/>
    <property type="project" value="UniProtKB-KW"/>
</dbReference>
<dbReference type="PATRIC" id="fig|421052.3.peg.2795"/>
<organism evidence="3 4">
    <name type="scientific">Acinetobacter rudis CIP 110305</name>
    <dbReference type="NCBI Taxonomy" id="421052"/>
    <lineage>
        <taxon>Bacteria</taxon>
        <taxon>Pseudomonadati</taxon>
        <taxon>Pseudomonadota</taxon>
        <taxon>Gammaproteobacteria</taxon>
        <taxon>Moraxellales</taxon>
        <taxon>Moraxellaceae</taxon>
        <taxon>Acinetobacter</taxon>
    </lineage>
</organism>
<gene>
    <name evidence="3" type="ORF">F945_02858</name>
</gene>
<dbReference type="EMBL" id="ATGI01000034">
    <property type="protein sequence ID" value="EPF71095.1"/>
    <property type="molecule type" value="Genomic_DNA"/>
</dbReference>
<dbReference type="SUPFAM" id="SSF52540">
    <property type="entry name" value="P-loop containing nucleoside triphosphate hydrolases"/>
    <property type="match status" value="2"/>
</dbReference>
<dbReference type="GO" id="GO:0006302">
    <property type="term" value="P:double-strand break repair"/>
    <property type="evidence" value="ECO:0007669"/>
    <property type="project" value="InterPro"/>
</dbReference>
<dbReference type="PANTHER" id="PTHR32114:SF2">
    <property type="entry name" value="ABC TRANSPORTER ABCH.3"/>
    <property type="match status" value="1"/>
</dbReference>
<keyword evidence="1" id="KW-0175">Coiled coil</keyword>
<proteinExistence type="predicted"/>
<keyword evidence="3" id="KW-0378">Hydrolase</keyword>
<reference evidence="3 4" key="1">
    <citation type="submission" date="2013-06" db="EMBL/GenBank/DDBJ databases">
        <title>The Genome Sequence of Acinetobacter rudis CIP 110305.</title>
        <authorList>
            <consortium name="The Broad Institute Genome Sequencing Platform"/>
            <consortium name="The Broad Institute Genome Sequencing Center for Infectious Disease"/>
            <person name="Cerqueira G."/>
            <person name="Feldgarden M."/>
            <person name="Courvalin P."/>
            <person name="Perichon B."/>
            <person name="Grillot-Courvalin C."/>
            <person name="Clermont D."/>
            <person name="Rocha E."/>
            <person name="Yoon E.-J."/>
            <person name="Nemec A."/>
            <person name="Young S.K."/>
            <person name="Zeng Q."/>
            <person name="Gargeya S."/>
            <person name="Fitzgerald M."/>
            <person name="Abouelleil A."/>
            <person name="Alvarado L."/>
            <person name="Berlin A.M."/>
            <person name="Chapman S.B."/>
            <person name="Dewar J."/>
            <person name="Goldberg J."/>
            <person name="Griggs A."/>
            <person name="Gujja S."/>
            <person name="Hansen M."/>
            <person name="Howarth C."/>
            <person name="Imamovic A."/>
            <person name="Larimer J."/>
            <person name="McCowan C."/>
            <person name="Murphy C."/>
            <person name="Pearson M."/>
            <person name="Priest M."/>
            <person name="Roberts A."/>
            <person name="Saif S."/>
            <person name="Shea T."/>
            <person name="Sykes S."/>
            <person name="Wortman J."/>
            <person name="Nusbaum C."/>
            <person name="Birren B."/>
        </authorList>
    </citation>
    <scope>NUCLEOTIDE SEQUENCE [LARGE SCALE GENOMIC DNA]</scope>
    <source>
        <strain evidence="3 4">CIP 110305</strain>
    </source>
</reference>
<feature type="coiled-coil region" evidence="1">
    <location>
        <begin position="858"/>
        <end position="910"/>
    </location>
</feature>
<dbReference type="eggNOG" id="COG0419">
    <property type="taxonomic scope" value="Bacteria"/>
</dbReference>
<dbReference type="PANTHER" id="PTHR32114">
    <property type="entry name" value="ABC TRANSPORTER ABCH.3"/>
    <property type="match status" value="1"/>
</dbReference>
<accession>S3MTF8</accession>
<feature type="coiled-coil region" evidence="1">
    <location>
        <begin position="458"/>
        <end position="557"/>
    </location>
</feature>
<evidence type="ECO:0000313" key="3">
    <source>
        <dbReference type="EMBL" id="EPF71095.1"/>
    </source>
</evidence>
<dbReference type="STRING" id="632955.GCA_000829675_01070"/>
<dbReference type="OrthoDB" id="9795626at2"/>
<dbReference type="AlphaFoldDB" id="S3MTF8"/>
<comment type="caution">
    <text evidence="3">The sequence shown here is derived from an EMBL/GenBank/DDBJ whole genome shotgun (WGS) entry which is preliminary data.</text>
</comment>
<feature type="domain" description="Rad50/SbcC-type AAA" evidence="2">
    <location>
        <begin position="5"/>
        <end position="280"/>
    </location>
</feature>
<evidence type="ECO:0000256" key="1">
    <source>
        <dbReference type="SAM" id="Coils"/>
    </source>
</evidence>
<dbReference type="InterPro" id="IPR027417">
    <property type="entry name" value="P-loop_NTPase"/>
</dbReference>
<dbReference type="Proteomes" id="UP000014568">
    <property type="component" value="Unassembled WGS sequence"/>
</dbReference>
<evidence type="ECO:0000313" key="4">
    <source>
        <dbReference type="Proteomes" id="UP000014568"/>
    </source>
</evidence>
<feature type="coiled-coil region" evidence="1">
    <location>
        <begin position="229"/>
        <end position="259"/>
    </location>
</feature>
<dbReference type="RefSeq" id="WP_016657242.1">
    <property type="nucleotide sequence ID" value="NZ_KE340354.1"/>
</dbReference>
<keyword evidence="3" id="KW-0269">Exonuclease</keyword>
<dbReference type="HOGENOM" id="CLU_004785_1_1_6"/>
<dbReference type="Pfam" id="PF13476">
    <property type="entry name" value="AAA_23"/>
    <property type="match status" value="1"/>
</dbReference>
<feature type="coiled-coil region" evidence="1">
    <location>
        <begin position="613"/>
        <end position="817"/>
    </location>
</feature>
<dbReference type="Pfam" id="PF13558">
    <property type="entry name" value="SbcC_Walker_B"/>
    <property type="match status" value="1"/>
</dbReference>
<dbReference type="InterPro" id="IPR038729">
    <property type="entry name" value="Rad50/SbcC_AAA"/>
</dbReference>
<protein>
    <submittedName>
        <fullName evidence="3">Exonuclease SbcC</fullName>
    </submittedName>
</protein>
<sequence>MKILSIKIKNLASLAGEQYIDFDSEPLASAGLIAIVGKTGAGKSTILDAMCLALFNRVPRLKDSDGKITDVDGSELPVNSPLTVLRRGTAHGYAELCFIAQDQKHYAVRWEIKRARENPTGKLQNIQRSIKCLSDSVVLADKAKAVDEWVKKITQLSFEQFTRAVLLAQSEVTAFLKARDSERGELLEYLTNSNIFTKIGELAYRKTKDIAGQRKQLEQLMGHIDLLSAEQVTALEAELQQSKDQVQQQERQQQYLQLQQQWFQQQQKLELALDEKKQQQILQQQAQQALAEQRNYLERIEIFAEIRSQVDQQQQYQRIQQQLEPSITQLQTQFVAIEQRYTQVEMQYQQALERFNQLKEFRQKYTHELKQLQQCVDLREVISDEYRKLKHSKQLLLEQQQPVSQNAEQCLQQLHQRQQQLVQQQNQLMETQKFSTLDAGLSTHIQQLQQFIHQYQPFVQAFGSIAQAQQQIAELQEKQQLSIHQFGTITKIELELSQAQQKRETQLNQLTQLDFLEQQLQLLTQLKQEQQHSENLLKHAQAERQEVQQQVILTEQDYQKQQTARIQLQQVLQQQRLLHSENIEKLRQSLVEDQPCLVCGSLNHPYQNDDPALSKALFELQQQQEQHAEQQEQQCLQAWQQAKQHYTRLQTSAEQYTLHLAQLEQKYQQLELELQQTSQALSITLDLSQDHEQLKNQLQEQKHQQQQHIELLATRCLDWSQAIKDQQQRQQQQQSIQHQLDSAQQLQQQLQQLMQCLSPAEQQQWQEDVIQNSQQLLSELKARLERLQTEQQLQQQIQQIQQQQQLLDAELKQLQQRGISLDQDIETVANKGQQNTEQAQQLIFTMTALADCKPQEWLEQLQRQDQQQLQQYQTEQKNLEACRLDYDEQKNQLNQRKAQAQHNQESLHQVKLQIQQWLQLHLDFSVEQLTQLQQVSPAEQQQIRQQLSMVDQRLSEANAALNTLELQWQDHQQHQPNIEYAALLDEITSHTAQFTELREQYDQLKLKQQLYQQNLSKLQQFSAQIEQVQHQEHRWSKISGLLGDANGKKFRDLAQQYHLDILIEYANQQLVMLSQRYTLKRLDNSLSLAIIDHDMDGETRSVSSLSGGESFLTALALSLAIASMASGSMKIESLFIDEGFGTLDASSLHMVMNALDQLQSQGRKVVLISHIPDMHERIPVQIQVNPRGAGASTIEIVA</sequence>
<evidence type="ECO:0000259" key="2">
    <source>
        <dbReference type="Pfam" id="PF13476"/>
    </source>
</evidence>
<dbReference type="Gene3D" id="3.40.50.300">
    <property type="entry name" value="P-loop containing nucleotide triphosphate hydrolases"/>
    <property type="match status" value="2"/>
</dbReference>